<name>A0A0A2KRS8_PENIT</name>
<dbReference type="PANTHER" id="PTHR22981:SF81">
    <property type="entry name" value="DEHYDROGENASE, PUTATIVE-RELATED"/>
    <property type="match status" value="1"/>
</dbReference>
<reference evidence="2 3" key="1">
    <citation type="journal article" date="2015" name="Mol. Plant Microbe Interact.">
        <title>Genome, transcriptome, and functional analyses of Penicillium expansum provide new insights into secondary metabolism and pathogenicity.</title>
        <authorList>
            <person name="Ballester A.R."/>
            <person name="Marcet-Houben M."/>
            <person name="Levin E."/>
            <person name="Sela N."/>
            <person name="Selma-Lazaro C."/>
            <person name="Carmona L."/>
            <person name="Wisniewski M."/>
            <person name="Droby S."/>
            <person name="Gonzalez-Candelas L."/>
            <person name="Gabaldon T."/>
        </authorList>
    </citation>
    <scope>NUCLEOTIDE SEQUENCE [LARGE SCALE GENOMIC DNA]</scope>
    <source>
        <strain evidence="2 3">PHI-1</strain>
    </source>
</reference>
<dbReference type="Gene3D" id="3.40.50.720">
    <property type="entry name" value="NAD(P)-binding Rossmann-like Domain"/>
    <property type="match status" value="1"/>
</dbReference>
<comment type="caution">
    <text evidence="2">The sequence shown here is derived from an EMBL/GenBank/DDBJ whole genome shotgun (WGS) entry which is preliminary data.</text>
</comment>
<dbReference type="InterPro" id="IPR036291">
    <property type="entry name" value="NAD(P)-bd_dom_sf"/>
</dbReference>
<organism evidence="2 3">
    <name type="scientific">Penicillium italicum</name>
    <name type="common">Blue mold</name>
    <dbReference type="NCBI Taxonomy" id="40296"/>
    <lineage>
        <taxon>Eukaryota</taxon>
        <taxon>Fungi</taxon>
        <taxon>Dikarya</taxon>
        <taxon>Ascomycota</taxon>
        <taxon>Pezizomycotina</taxon>
        <taxon>Eurotiomycetes</taxon>
        <taxon>Eurotiomycetidae</taxon>
        <taxon>Eurotiales</taxon>
        <taxon>Aspergillaceae</taxon>
        <taxon>Penicillium</taxon>
    </lineage>
</organism>
<evidence type="ECO:0000313" key="2">
    <source>
        <dbReference type="EMBL" id="KGO69633.1"/>
    </source>
</evidence>
<dbReference type="PANTHER" id="PTHR22981">
    <property type="entry name" value="3-HYDROXYISOBUTYRATE DEHYDROGENASE-RELATED"/>
    <property type="match status" value="1"/>
</dbReference>
<dbReference type="OrthoDB" id="21615at2759"/>
<dbReference type="HOGENOM" id="CLU_1713914_0_0_1"/>
<proteinExistence type="predicted"/>
<dbReference type="GO" id="GO:0005739">
    <property type="term" value="C:mitochondrion"/>
    <property type="evidence" value="ECO:0007669"/>
    <property type="project" value="TreeGrafter"/>
</dbReference>
<dbReference type="STRING" id="40296.A0A0A2KRS8"/>
<protein>
    <submittedName>
        <fullName evidence="2">Hydroxy monocarboxylic acid anion dehydrogenase, HIBADH-type</fullName>
    </submittedName>
</protein>
<dbReference type="EMBL" id="JQGA01001129">
    <property type="protein sequence ID" value="KGO69633.1"/>
    <property type="molecule type" value="Genomic_DNA"/>
</dbReference>
<accession>A0A0A2KRS8</accession>
<gene>
    <name evidence="2" type="ORF">PITC_045810</name>
</gene>
<feature type="domain" description="6-phosphogluconate dehydrogenase NADP-binding" evidence="1">
    <location>
        <begin position="3"/>
        <end position="101"/>
    </location>
</feature>
<dbReference type="Pfam" id="PF03446">
    <property type="entry name" value="NAD_binding_2"/>
    <property type="match status" value="1"/>
</dbReference>
<evidence type="ECO:0000313" key="3">
    <source>
        <dbReference type="Proteomes" id="UP000030104"/>
    </source>
</evidence>
<dbReference type="InterPro" id="IPR006115">
    <property type="entry name" value="6PGDH_NADP-bd"/>
</dbReference>
<dbReference type="PhylomeDB" id="A0A0A2KRS8"/>
<dbReference type="GO" id="GO:0006574">
    <property type="term" value="P:L-valine catabolic process"/>
    <property type="evidence" value="ECO:0007669"/>
    <property type="project" value="TreeGrafter"/>
</dbReference>
<dbReference type="SUPFAM" id="SSF51735">
    <property type="entry name" value="NAD(P)-binding Rossmann-fold domains"/>
    <property type="match status" value="1"/>
</dbReference>
<sequence length="153" mass="16236">MPPEGKHSKAVYMGSDGICSGDVGQKLLIDCSTIDTASFLESQDHITKNFPYASLYDASVSGSVIGAERGTIAFFLGCADDNTKDIHELRELFSLMGDKLIPCGDPSLGIAAKLSNKHLSGIITIVYSGAMDMGMKSRIDPRVLSQIYAAGNA</sequence>
<dbReference type="GO" id="GO:0008442">
    <property type="term" value="F:3-hydroxyisobutyrate dehydrogenase activity"/>
    <property type="evidence" value="ECO:0007669"/>
    <property type="project" value="TreeGrafter"/>
</dbReference>
<dbReference type="Proteomes" id="UP000030104">
    <property type="component" value="Unassembled WGS sequence"/>
</dbReference>
<dbReference type="AlphaFoldDB" id="A0A0A2KRS8"/>
<keyword evidence="3" id="KW-1185">Reference proteome</keyword>
<evidence type="ECO:0000259" key="1">
    <source>
        <dbReference type="Pfam" id="PF03446"/>
    </source>
</evidence>
<dbReference type="GO" id="GO:0050661">
    <property type="term" value="F:NADP binding"/>
    <property type="evidence" value="ECO:0007669"/>
    <property type="project" value="InterPro"/>
</dbReference>